<reference evidence="1" key="1">
    <citation type="journal article" date="2019" name="Sci. Rep.">
        <title>Draft genome of Tanacetum cinerariifolium, the natural source of mosquito coil.</title>
        <authorList>
            <person name="Yamashiro T."/>
            <person name="Shiraishi A."/>
            <person name="Satake H."/>
            <person name="Nakayama K."/>
        </authorList>
    </citation>
    <scope>NUCLEOTIDE SEQUENCE</scope>
</reference>
<keyword evidence="1" id="KW-0808">Transferase</keyword>
<protein>
    <submittedName>
        <fullName evidence="1">Reverse transcriptase domain-containing protein</fullName>
    </submittedName>
</protein>
<proteinExistence type="predicted"/>
<dbReference type="EMBL" id="BKCJ011316493">
    <property type="protein sequence ID" value="GFD19683.1"/>
    <property type="molecule type" value="Genomic_DNA"/>
</dbReference>
<evidence type="ECO:0000313" key="1">
    <source>
        <dbReference type="EMBL" id="GFD19683.1"/>
    </source>
</evidence>
<gene>
    <name evidence="1" type="ORF">Tci_891652</name>
</gene>
<dbReference type="PANTHER" id="PTHR48475:SF2">
    <property type="entry name" value="RIBONUCLEASE H"/>
    <property type="match status" value="1"/>
</dbReference>
<dbReference type="Gene3D" id="1.10.340.70">
    <property type="match status" value="1"/>
</dbReference>
<dbReference type="GO" id="GO:0003964">
    <property type="term" value="F:RNA-directed DNA polymerase activity"/>
    <property type="evidence" value="ECO:0007669"/>
    <property type="project" value="UniProtKB-KW"/>
</dbReference>
<dbReference type="PANTHER" id="PTHR48475">
    <property type="entry name" value="RIBONUCLEASE H"/>
    <property type="match status" value="1"/>
</dbReference>
<comment type="caution">
    <text evidence="1">The sequence shown here is derived from an EMBL/GenBank/DDBJ whole genome shotgun (WGS) entry which is preliminary data.</text>
</comment>
<feature type="non-terminal residue" evidence="1">
    <location>
        <position position="1"/>
    </location>
</feature>
<organism evidence="1">
    <name type="scientific">Tanacetum cinerariifolium</name>
    <name type="common">Dalmatian daisy</name>
    <name type="synonym">Chrysanthemum cinerariifolium</name>
    <dbReference type="NCBI Taxonomy" id="118510"/>
    <lineage>
        <taxon>Eukaryota</taxon>
        <taxon>Viridiplantae</taxon>
        <taxon>Streptophyta</taxon>
        <taxon>Embryophyta</taxon>
        <taxon>Tracheophyta</taxon>
        <taxon>Spermatophyta</taxon>
        <taxon>Magnoliopsida</taxon>
        <taxon>eudicotyledons</taxon>
        <taxon>Gunneridae</taxon>
        <taxon>Pentapetalae</taxon>
        <taxon>asterids</taxon>
        <taxon>campanulids</taxon>
        <taxon>Asterales</taxon>
        <taxon>Asteraceae</taxon>
        <taxon>Asteroideae</taxon>
        <taxon>Anthemideae</taxon>
        <taxon>Anthemidinae</taxon>
        <taxon>Tanacetum</taxon>
    </lineage>
</organism>
<name>A0A699UCF8_TANCI</name>
<accession>A0A699UCF8</accession>
<sequence length="120" mass="14120">RNLTKIYKGKGSVIVEEEASTWMTPIYEYFTEETLPEEKEKARAIWRKSRRYTIINGILYKKSYLESWLRCVGPLQANYVLREIHDGSCIMHAGPRFVVAKALRTGYYWPTMHAEARNMI</sequence>
<dbReference type="AlphaFoldDB" id="A0A699UCF8"/>
<keyword evidence="1" id="KW-0695">RNA-directed DNA polymerase</keyword>
<keyword evidence="1" id="KW-0548">Nucleotidyltransferase</keyword>